<dbReference type="Proteomes" id="UP000182762">
    <property type="component" value="Unassembled WGS sequence"/>
</dbReference>
<keyword evidence="2" id="KW-1185">Reference proteome</keyword>
<evidence type="ECO:0000313" key="1">
    <source>
        <dbReference type="EMBL" id="SFQ46318.1"/>
    </source>
</evidence>
<dbReference type="EMBL" id="FOXX01000003">
    <property type="protein sequence ID" value="SFQ46318.1"/>
    <property type="molecule type" value="Genomic_DNA"/>
</dbReference>
<sequence length="91" mass="10741">MLFNEKVTLGIIQEVGDQEVILSVQGEKVIVSLSEEEAKELHQYVQVQENWLVPIHTDTHELFLEYEDPWNEEDMEELMEISRSHEVNEDE</sequence>
<gene>
    <name evidence="1" type="ORF">SAMN02745910_01476</name>
</gene>
<evidence type="ECO:0000313" key="2">
    <source>
        <dbReference type="Proteomes" id="UP000182762"/>
    </source>
</evidence>
<dbReference type="GeneID" id="93710188"/>
<reference evidence="1 2" key="1">
    <citation type="submission" date="2016-10" db="EMBL/GenBank/DDBJ databases">
        <authorList>
            <person name="Varghese N."/>
            <person name="Submissions S."/>
        </authorList>
    </citation>
    <scope>NUCLEOTIDE SEQUENCE [LARGE SCALE GENOMIC DNA]</scope>
    <source>
        <strain evidence="1 2">DSM 13796</strain>
    </source>
</reference>
<dbReference type="RefSeq" id="WP_061802771.1">
    <property type="nucleotide sequence ID" value="NZ_FOXX01000003.1"/>
</dbReference>
<comment type="caution">
    <text evidence="1">The sequence shown here is derived from an EMBL/GenBank/DDBJ whole genome shotgun (WGS) entry which is preliminary data.</text>
</comment>
<proteinExistence type="predicted"/>
<organism evidence="1 2">
    <name type="scientific">Priestia endophytica DSM 13796</name>
    <dbReference type="NCBI Taxonomy" id="1121089"/>
    <lineage>
        <taxon>Bacteria</taxon>
        <taxon>Bacillati</taxon>
        <taxon>Bacillota</taxon>
        <taxon>Bacilli</taxon>
        <taxon>Bacillales</taxon>
        <taxon>Bacillaceae</taxon>
        <taxon>Priestia</taxon>
    </lineage>
</organism>
<accession>A0A1I5YPX6</accession>
<name>A0A1I5YPX6_9BACI</name>
<protein>
    <submittedName>
        <fullName evidence="1">Uncharacterized protein</fullName>
    </submittedName>
</protein>